<feature type="region of interest" description="Disordered" evidence="2">
    <location>
        <begin position="923"/>
        <end position="953"/>
    </location>
</feature>
<feature type="domain" description="CxC2-like cysteine cluster KDZ transposase-associated" evidence="3">
    <location>
        <begin position="213"/>
        <end position="317"/>
    </location>
</feature>
<dbReference type="InParanoid" id="A0A409YJ20"/>
<dbReference type="AlphaFoldDB" id="A0A409YJ20"/>
<evidence type="ECO:0000259" key="3">
    <source>
        <dbReference type="Pfam" id="PF18803"/>
    </source>
</evidence>
<keyword evidence="1" id="KW-0175">Coiled coil</keyword>
<dbReference type="OrthoDB" id="2804062at2759"/>
<gene>
    <name evidence="4" type="ORF">CVT24_012178</name>
</gene>
<dbReference type="Proteomes" id="UP000284842">
    <property type="component" value="Unassembled WGS sequence"/>
</dbReference>
<organism evidence="4 5">
    <name type="scientific">Panaeolus cyanescens</name>
    <dbReference type="NCBI Taxonomy" id="181874"/>
    <lineage>
        <taxon>Eukaryota</taxon>
        <taxon>Fungi</taxon>
        <taxon>Dikarya</taxon>
        <taxon>Basidiomycota</taxon>
        <taxon>Agaricomycotina</taxon>
        <taxon>Agaricomycetes</taxon>
        <taxon>Agaricomycetidae</taxon>
        <taxon>Agaricales</taxon>
        <taxon>Agaricineae</taxon>
        <taxon>Galeropsidaceae</taxon>
        <taxon>Panaeolus</taxon>
    </lineage>
</organism>
<proteinExistence type="predicted"/>
<sequence>MSFPNKRARNKVGGPVRVAVPTNTDESSALRVNRARSFKTGGYKATANQVEILDISQENWRNATSWAPADSSNFALDVNGSDYDQALYASVMDETWTTQKDTPKDTTEGTTNKKRKRSERSQRPTVIWTEKYRSEYLDELMRLEGRGEFNRMARCGDCVGRRNGVPGPALYRCVSGCFVPDLTCADCCVRRHQREPFHVIEMWDGSRFTRSTLKSLGLRVQLNHTSACPTPVPCHSNLTVMHTNGIHEVAFDFCGCSRSIPQHIQLLRRRIYPASQQTIQTCATFPLLDLLLKLSFTSKGSMLDMYTAIEKLTDSTGLHTPKSKYRMLMRMMLQYRHLLMAKWAGRGLEPSGIEGSLPGEWAMICLSCPYPGINLPDDWESAPEEDQFLYRAYTAMDANFRLKNQLVSNYSQDPGMGIGLSFMVPREPYERYQLVKRKDDDISTCVGFQAMSQANTRFSRGLRYTGVAGVFCARSETFLPLGVANLQKGERFSVMDYVFASAIKRAFSSVSDVLISYDISCQWFVNLKHRMQEITWPNHLKLPDSLNLVPAIPKLHERMHAQGKNHQQYSLNYIPGVGLTDGECPERGWGPHNSMGNSTKSNGPGARCDIIDSTFNWWNWLKAINMGSTLAGRFCNAVADRNQQVEAHRSLTETLDQDLVRSWESKCVAWDNEPYPKTVENPYEYKVEEAMTEAAVRIEFAKEEEERLAKGGAPITPPSAFIEMSLDIEDAQRRLKRLAKNTSTKATTRLESNLIEQRRQLRKQIQAWELLLPMYMPGLAEYLKKNPQISPQMEDGAEHLPEDDTIWVPSRIPSDLRLEVCHPKDLPEIEERLRVSQCTDALAMLRHVLKIKSRLVYFKQKNVRGQRGGTRSRAIIDRVHMRARISVDKYRHAREAKLRLSGPGPWEETLRVLNDSDIRSFTDAAAKPKRGRPGTLEDGQVDRSTSMPVMTDDYSLDPEAREARDGSGETRKELSWIWLTPRDSKESGEDGDGILAVEWAKSRARSKRATEEVRLLREEMRRTLATLEWKAAHWIELIGKRTTNISDTLSEGLKAYALKQSALYIGLRDSFKAQWKDPLNNQDVKKGDNDSAEDDEEDEDELDDETGGLDTGGYDDID</sequence>
<feature type="compositionally biased region" description="Acidic residues" evidence="2">
    <location>
        <begin position="1090"/>
        <end position="1118"/>
    </location>
</feature>
<evidence type="ECO:0000313" key="4">
    <source>
        <dbReference type="EMBL" id="PPR02990.1"/>
    </source>
</evidence>
<feature type="coiled-coil region" evidence="1">
    <location>
        <begin position="721"/>
        <end position="771"/>
    </location>
</feature>
<dbReference type="InterPro" id="IPR041457">
    <property type="entry name" value="CxC2_KDZ-assoc"/>
</dbReference>
<dbReference type="Pfam" id="PF18803">
    <property type="entry name" value="CxC2"/>
    <property type="match status" value="1"/>
</dbReference>
<dbReference type="InterPro" id="IPR040521">
    <property type="entry name" value="KDZ"/>
</dbReference>
<dbReference type="STRING" id="181874.A0A409YJ20"/>
<evidence type="ECO:0000313" key="5">
    <source>
        <dbReference type="Proteomes" id="UP000284842"/>
    </source>
</evidence>
<dbReference type="EMBL" id="NHTK01001120">
    <property type="protein sequence ID" value="PPR02990.1"/>
    <property type="molecule type" value="Genomic_DNA"/>
</dbReference>
<evidence type="ECO:0000256" key="2">
    <source>
        <dbReference type="SAM" id="MobiDB-lite"/>
    </source>
</evidence>
<protein>
    <recommendedName>
        <fullName evidence="3">CxC2-like cysteine cluster KDZ transposase-associated domain-containing protein</fullName>
    </recommendedName>
</protein>
<evidence type="ECO:0000256" key="1">
    <source>
        <dbReference type="SAM" id="Coils"/>
    </source>
</evidence>
<accession>A0A409YJ20</accession>
<feature type="region of interest" description="Disordered" evidence="2">
    <location>
        <begin position="1078"/>
        <end position="1118"/>
    </location>
</feature>
<reference evidence="4 5" key="1">
    <citation type="journal article" date="2018" name="Evol. Lett.">
        <title>Horizontal gene cluster transfer increased hallucinogenic mushroom diversity.</title>
        <authorList>
            <person name="Reynolds H.T."/>
            <person name="Vijayakumar V."/>
            <person name="Gluck-Thaler E."/>
            <person name="Korotkin H.B."/>
            <person name="Matheny P.B."/>
            <person name="Slot J.C."/>
        </authorList>
    </citation>
    <scope>NUCLEOTIDE SEQUENCE [LARGE SCALE GENOMIC DNA]</scope>
    <source>
        <strain evidence="4 5">2629</strain>
    </source>
</reference>
<dbReference type="Pfam" id="PF18758">
    <property type="entry name" value="KDZ"/>
    <property type="match status" value="1"/>
</dbReference>
<feature type="region of interest" description="Disordered" evidence="2">
    <location>
        <begin position="98"/>
        <end position="123"/>
    </location>
</feature>
<keyword evidence="5" id="KW-1185">Reference proteome</keyword>
<name>A0A409YJ20_9AGAR</name>
<comment type="caution">
    <text evidence="4">The sequence shown here is derived from an EMBL/GenBank/DDBJ whole genome shotgun (WGS) entry which is preliminary data.</text>
</comment>